<evidence type="ECO:0000256" key="3">
    <source>
        <dbReference type="ARBA" id="ARBA00023263"/>
    </source>
</evidence>
<evidence type="ECO:0008006" key="8">
    <source>
        <dbReference type="Google" id="ProtNLM"/>
    </source>
</evidence>
<dbReference type="InterPro" id="IPR036937">
    <property type="entry name" value="Adhesion_dom_fimbrial_sf"/>
</dbReference>
<feature type="domain" description="Fimbrial-type adhesion" evidence="4">
    <location>
        <begin position="212"/>
        <end position="357"/>
    </location>
</feature>
<dbReference type="RefSeq" id="WP_169488023.1">
    <property type="nucleotide sequence ID" value="NZ_JABBGJ010000028.1"/>
</dbReference>
<dbReference type="GO" id="GO:0043709">
    <property type="term" value="P:cell adhesion involved in single-species biofilm formation"/>
    <property type="evidence" value="ECO:0007669"/>
    <property type="project" value="TreeGrafter"/>
</dbReference>
<feature type="domain" description="MrkD-like receptor binding" evidence="5">
    <location>
        <begin position="61"/>
        <end position="183"/>
    </location>
</feature>
<evidence type="ECO:0000256" key="2">
    <source>
        <dbReference type="ARBA" id="ARBA00006671"/>
    </source>
</evidence>
<organism evidence="6 7">
    <name type="scientific">Paraburkholderia polaris</name>
    <dbReference type="NCBI Taxonomy" id="2728848"/>
    <lineage>
        <taxon>Bacteria</taxon>
        <taxon>Pseudomonadati</taxon>
        <taxon>Pseudomonadota</taxon>
        <taxon>Betaproteobacteria</taxon>
        <taxon>Burkholderiales</taxon>
        <taxon>Burkholderiaceae</taxon>
        <taxon>Paraburkholderia</taxon>
    </lineage>
</organism>
<accession>A0A848IN34</accession>
<dbReference type="PANTHER" id="PTHR33420">
    <property type="entry name" value="FIMBRIAL SUBUNIT ELFA-RELATED"/>
    <property type="match status" value="1"/>
</dbReference>
<dbReference type="InterPro" id="IPR000259">
    <property type="entry name" value="Adhesion_dom_fimbrial"/>
</dbReference>
<evidence type="ECO:0000256" key="1">
    <source>
        <dbReference type="ARBA" id="ARBA00004561"/>
    </source>
</evidence>
<gene>
    <name evidence="6" type="ORF">HHL24_24940</name>
</gene>
<dbReference type="Pfam" id="PF22003">
    <property type="entry name" value="MrkDrd"/>
    <property type="match status" value="1"/>
</dbReference>
<evidence type="ECO:0000259" key="5">
    <source>
        <dbReference type="Pfam" id="PF22003"/>
    </source>
</evidence>
<keyword evidence="7" id="KW-1185">Reference proteome</keyword>
<protein>
    <recommendedName>
        <fullName evidence="8">Fimbrial protein</fullName>
    </recommendedName>
</protein>
<reference evidence="6 7" key="1">
    <citation type="submission" date="2020-04" db="EMBL/GenBank/DDBJ databases">
        <title>Paraburkholderia sp. RP-4-7 isolated from soil.</title>
        <authorList>
            <person name="Dahal R.H."/>
        </authorList>
    </citation>
    <scope>NUCLEOTIDE SEQUENCE [LARGE SCALE GENOMIC DNA]</scope>
    <source>
        <strain evidence="6 7">RP-4-7</strain>
    </source>
</reference>
<dbReference type="PANTHER" id="PTHR33420:SF14">
    <property type="entry name" value="TYPE 1 FIMBRIN D-MANNOSE SPECIFIC ADHESIN"/>
    <property type="match status" value="1"/>
</dbReference>
<dbReference type="Gene3D" id="2.60.40.3310">
    <property type="match status" value="1"/>
</dbReference>
<dbReference type="Gene3D" id="2.60.40.1090">
    <property type="entry name" value="Fimbrial-type adhesion domain"/>
    <property type="match status" value="1"/>
</dbReference>
<keyword evidence="3" id="KW-0281">Fimbrium</keyword>
<name>A0A848IN34_9BURK</name>
<evidence type="ECO:0000313" key="6">
    <source>
        <dbReference type="EMBL" id="NMM01174.1"/>
    </source>
</evidence>
<dbReference type="SUPFAM" id="SSF49401">
    <property type="entry name" value="Bacterial adhesins"/>
    <property type="match status" value="1"/>
</dbReference>
<comment type="caution">
    <text evidence="6">The sequence shown here is derived from an EMBL/GenBank/DDBJ whole genome shotgun (WGS) entry which is preliminary data.</text>
</comment>
<dbReference type="Pfam" id="PF00419">
    <property type="entry name" value="Fimbrial"/>
    <property type="match status" value="1"/>
</dbReference>
<dbReference type="EMBL" id="JABBGJ010000028">
    <property type="protein sequence ID" value="NMM01174.1"/>
    <property type="molecule type" value="Genomic_DNA"/>
</dbReference>
<sequence length="357" mass="36692">MNGLFNFFRAKARRGTAEVTALHRPVTRVLAIVACALGMCAAIPANAACVFSAGSFKTGSVDMGSITVPPNVPVGTVLATKQVSSSSILGQESFTCGNNLVTTVSFAMSGSATSNIYPTNIPGIGIRIYAWSSQTYYTSPTTPTLTPNSWTFSYSQASGAYGMGYQQFRFDLVATGPVSNSGTDMLSYNVAPWISVAANDGSGQMAIANLALTATVTTPTCSVVNSRIPVFLPTILVDNFNTGSTGTSGFSLDLNCTAGVKVGVTLTDATNPSNTSTTLSLSPDSTATGVGLQILKESTPIAYGADSPAADNLNQWSAGTSVGGAMSIPLTAQYVRTTGALNAGTVKGLATFTMSYQ</sequence>
<dbReference type="InterPro" id="IPR050263">
    <property type="entry name" value="Bact_Fimbrial_Adh_Pro"/>
</dbReference>
<dbReference type="AlphaFoldDB" id="A0A848IN34"/>
<comment type="subcellular location">
    <subcellularLocation>
        <location evidence="1">Fimbrium</location>
    </subcellularLocation>
</comment>
<proteinExistence type="inferred from homology"/>
<evidence type="ECO:0000259" key="4">
    <source>
        <dbReference type="Pfam" id="PF00419"/>
    </source>
</evidence>
<dbReference type="InterPro" id="IPR008966">
    <property type="entry name" value="Adhesion_dom_sf"/>
</dbReference>
<dbReference type="Proteomes" id="UP000544134">
    <property type="component" value="Unassembled WGS sequence"/>
</dbReference>
<comment type="similarity">
    <text evidence="2">Belongs to the fimbrial protein family.</text>
</comment>
<dbReference type="InterPro" id="IPR054160">
    <property type="entry name" value="MrkD_recept-bd"/>
</dbReference>
<dbReference type="GO" id="GO:0009289">
    <property type="term" value="C:pilus"/>
    <property type="evidence" value="ECO:0007669"/>
    <property type="project" value="UniProtKB-SubCell"/>
</dbReference>
<evidence type="ECO:0000313" key="7">
    <source>
        <dbReference type="Proteomes" id="UP000544134"/>
    </source>
</evidence>